<evidence type="ECO:0000256" key="1">
    <source>
        <dbReference type="ARBA" id="ARBA00005086"/>
    </source>
</evidence>
<dbReference type="InterPro" id="IPR036291">
    <property type="entry name" value="NAD(P)-bd_dom_sf"/>
</dbReference>
<dbReference type="Gene3D" id="1.10.1040.50">
    <property type="match status" value="1"/>
</dbReference>
<dbReference type="FunFam" id="3.40.50.720:FF:000009">
    <property type="entry name" value="Fatty oxidation complex, alpha subunit"/>
    <property type="match status" value="1"/>
</dbReference>
<dbReference type="GO" id="GO:0016616">
    <property type="term" value="F:oxidoreductase activity, acting on the CH-OH group of donors, NAD or NADP as acceptor"/>
    <property type="evidence" value="ECO:0007669"/>
    <property type="project" value="InterPro"/>
</dbReference>
<dbReference type="GO" id="GO:0006631">
    <property type="term" value="P:fatty acid metabolic process"/>
    <property type="evidence" value="ECO:0007669"/>
    <property type="project" value="InterPro"/>
</dbReference>
<dbReference type="GO" id="GO:0070403">
    <property type="term" value="F:NAD+ binding"/>
    <property type="evidence" value="ECO:0007669"/>
    <property type="project" value="InterPro"/>
</dbReference>
<dbReference type="SUPFAM" id="SSF48179">
    <property type="entry name" value="6-phosphogluconate dehydrogenase C-terminal domain-like"/>
    <property type="match status" value="2"/>
</dbReference>
<sequence>MGGQSRVPRDVPEAGTVSEQTAADYIKEAEEKAVHVDDLPEDTRTREVHSVAVIGAGTMGGGIAMVFSNAGIPVTLIEQAQDGLDRGIATIKGNYDRTAAKGRISEQDVADRMERITPTLKLDDAADADLIIEAVFEDMDVKKDVFTRLDAIAKDGAILATNTSRLDVDEIAAVTGRPQDVIGLHFFSPANVMKLLEVVRGAQTAPDVIATSMQLAPKVGKKPVLARICDGFIGNRMLTPYRREAEFLIEEGATPQQVDGVLKDFGLAMGPFAMSDLAGLDIGWAARKRQAPTRPEHLRYSSIGDQLCEAGRFGQKTGAGYYRYEKGDRTPIPDPEVQAIIEKASAEAGIERREITDEEIIDRTMLALVNEGAKLLEQGIAQRASDIDVVYVNGYGFPAGKGGPMRWAEERGLADVLATIERLHEQHGEVWEPAPLLVRRVAEGATRF</sequence>
<dbReference type="FunFam" id="1.10.1040.50:FF:000006">
    <property type="entry name" value="Peroxisomal bifunctional enzyme"/>
    <property type="match status" value="1"/>
</dbReference>
<comment type="similarity">
    <text evidence="2">Belongs to the 3-hydroxyacyl-CoA dehydrogenase family.</text>
</comment>
<accession>A0A7L4YSV3</accession>
<evidence type="ECO:0000313" key="9">
    <source>
        <dbReference type="EMBL" id="QHC02305.1"/>
    </source>
</evidence>
<feature type="domain" description="3-hydroxyacyl-CoA dehydrogenase C-terminal" evidence="7">
    <location>
        <begin position="360"/>
        <end position="444"/>
    </location>
</feature>
<proteinExistence type="inferred from homology"/>
<dbReference type="InterPro" id="IPR006108">
    <property type="entry name" value="3HC_DH_C"/>
</dbReference>
<dbReference type="InterPro" id="IPR006176">
    <property type="entry name" value="3-OHacyl-CoA_DH_NAD-bd"/>
</dbReference>
<keyword evidence="5" id="KW-0456">Lyase</keyword>
<reference evidence="9 10" key="1">
    <citation type="journal article" date="2018" name="Int. J. Syst. Evol. Microbiol.">
        <title>Epidermidibacterium keratini gen. nov., sp. nov., a member of the family Sporichthyaceae, isolated from keratin epidermis.</title>
        <authorList>
            <person name="Lee D.G."/>
            <person name="Trujillo M.E."/>
            <person name="Kang S."/>
            <person name="Nam J.J."/>
            <person name="Kim Y.J."/>
        </authorList>
    </citation>
    <scope>NUCLEOTIDE SEQUENCE [LARGE SCALE GENOMIC DNA]</scope>
    <source>
        <strain evidence="9 10">EPI-7</strain>
    </source>
</reference>
<keyword evidence="4" id="KW-0413">Isomerase</keyword>
<name>A0A7L4YSV3_9ACTN</name>
<comment type="pathway">
    <text evidence="1">Lipid metabolism; butanoate metabolism.</text>
</comment>
<evidence type="ECO:0000313" key="10">
    <source>
        <dbReference type="Proteomes" id="UP000463857"/>
    </source>
</evidence>
<evidence type="ECO:0000259" key="8">
    <source>
        <dbReference type="Pfam" id="PF02737"/>
    </source>
</evidence>
<keyword evidence="3" id="KW-0560">Oxidoreductase</keyword>
<dbReference type="OrthoDB" id="9771883at2"/>
<dbReference type="Pfam" id="PF02737">
    <property type="entry name" value="3HCDH_N"/>
    <property type="match status" value="1"/>
</dbReference>
<dbReference type="Gene3D" id="3.40.50.720">
    <property type="entry name" value="NAD(P)-binding Rossmann-like Domain"/>
    <property type="match status" value="1"/>
</dbReference>
<dbReference type="GO" id="GO:0016829">
    <property type="term" value="F:lyase activity"/>
    <property type="evidence" value="ECO:0007669"/>
    <property type="project" value="UniProtKB-KW"/>
</dbReference>
<dbReference type="InterPro" id="IPR008927">
    <property type="entry name" value="6-PGluconate_DH-like_C_sf"/>
</dbReference>
<feature type="domain" description="3-hydroxyacyl-CoA dehydrogenase NAD binding" evidence="8">
    <location>
        <begin position="50"/>
        <end position="226"/>
    </location>
</feature>
<dbReference type="Pfam" id="PF00725">
    <property type="entry name" value="3HCDH"/>
    <property type="match status" value="2"/>
</dbReference>
<protein>
    <submittedName>
        <fullName evidence="9">3-hydroxyacyl-CoA dehydrogenase</fullName>
    </submittedName>
</protein>
<gene>
    <name evidence="9" type="ORF">EK0264_06305</name>
</gene>
<feature type="domain" description="3-hydroxyacyl-CoA dehydrogenase C-terminal" evidence="7">
    <location>
        <begin position="231"/>
        <end position="324"/>
    </location>
</feature>
<dbReference type="InParanoid" id="A0A7L4YSV3"/>
<dbReference type="PANTHER" id="PTHR23309:SF51">
    <property type="entry name" value="3-HYDROXYACYL-COA DEHYDROGENASE-RELATED"/>
    <property type="match status" value="1"/>
</dbReference>
<dbReference type="KEGG" id="eke:EK0264_06305"/>
<dbReference type="Proteomes" id="UP000463857">
    <property type="component" value="Chromosome"/>
</dbReference>
<evidence type="ECO:0000256" key="3">
    <source>
        <dbReference type="ARBA" id="ARBA00023002"/>
    </source>
</evidence>
<dbReference type="PANTHER" id="PTHR23309">
    <property type="entry name" value="3-HYDROXYACYL-COA DEHYROGENASE"/>
    <property type="match status" value="1"/>
</dbReference>
<keyword evidence="6" id="KW-0511">Multifunctional enzyme</keyword>
<dbReference type="EMBL" id="CP047156">
    <property type="protein sequence ID" value="QHC02305.1"/>
    <property type="molecule type" value="Genomic_DNA"/>
</dbReference>
<dbReference type="AlphaFoldDB" id="A0A7L4YSV3"/>
<dbReference type="SUPFAM" id="SSF51735">
    <property type="entry name" value="NAD(P)-binding Rossmann-fold domains"/>
    <property type="match status" value="1"/>
</dbReference>
<evidence type="ECO:0000256" key="4">
    <source>
        <dbReference type="ARBA" id="ARBA00023235"/>
    </source>
</evidence>
<evidence type="ECO:0000256" key="6">
    <source>
        <dbReference type="ARBA" id="ARBA00023268"/>
    </source>
</evidence>
<evidence type="ECO:0000256" key="2">
    <source>
        <dbReference type="ARBA" id="ARBA00009463"/>
    </source>
</evidence>
<keyword evidence="10" id="KW-1185">Reference proteome</keyword>
<evidence type="ECO:0000256" key="5">
    <source>
        <dbReference type="ARBA" id="ARBA00023239"/>
    </source>
</evidence>
<dbReference type="GO" id="GO:0016853">
    <property type="term" value="F:isomerase activity"/>
    <property type="evidence" value="ECO:0007669"/>
    <property type="project" value="UniProtKB-KW"/>
</dbReference>
<evidence type="ECO:0000259" key="7">
    <source>
        <dbReference type="Pfam" id="PF00725"/>
    </source>
</evidence>
<organism evidence="9 10">
    <name type="scientific">Epidermidibacterium keratini</name>
    <dbReference type="NCBI Taxonomy" id="1891644"/>
    <lineage>
        <taxon>Bacteria</taxon>
        <taxon>Bacillati</taxon>
        <taxon>Actinomycetota</taxon>
        <taxon>Actinomycetes</taxon>
        <taxon>Sporichthyales</taxon>
        <taxon>Sporichthyaceae</taxon>
        <taxon>Epidermidibacterium</taxon>
    </lineage>
</organism>